<dbReference type="VEuPathDB" id="FungiDB:BO72DRAFT_513926"/>
<dbReference type="PANTHER" id="PTHR40618">
    <property type="entry name" value="B-ZIP TRANSCRIPTION FACTOR (EUROFUNG)-RELATED"/>
    <property type="match status" value="1"/>
</dbReference>
<sequence>MSQAEMMPSAWTLDPAVMLDYLSLLNASSLSLSPPSPSLQSRCSSPSQASTVLDPTSPTHSSTDDEYNTALHNHPATPKKQPTNPRRKRGRPRMLDKTTGEVDDAATKEPNSRAPNQRRKIQIRVAQRAYRSRQQERTALLTRQVHELEQKLLIARNIYLNTHAAAVMGCVVDPTGSDRSSNSHSHSHSHSSSSSSSSGGYSRVLQENLRLLLAITEVGGAADGKDATGSEGEGEEVGCGGGRQFESLDGMRVRARAWARAPYPLYPGHGNGLLPSTPGGLLPGSKQEKAGAEKRCGTSLAGVAVADVVFR</sequence>
<accession>A0A8G1RZQ1</accession>
<dbReference type="EMBL" id="KZ824624">
    <property type="protein sequence ID" value="RAK81747.1"/>
    <property type="molecule type" value="Genomic_DNA"/>
</dbReference>
<feature type="compositionally biased region" description="Low complexity" evidence="1">
    <location>
        <begin position="31"/>
        <end position="50"/>
    </location>
</feature>
<evidence type="ECO:0000256" key="1">
    <source>
        <dbReference type="SAM" id="MobiDB-lite"/>
    </source>
</evidence>
<dbReference type="GO" id="GO:0003700">
    <property type="term" value="F:DNA-binding transcription factor activity"/>
    <property type="evidence" value="ECO:0007669"/>
    <property type="project" value="InterPro"/>
</dbReference>
<keyword evidence="3" id="KW-1185">Reference proteome</keyword>
<dbReference type="Gene3D" id="1.20.5.170">
    <property type="match status" value="1"/>
</dbReference>
<dbReference type="OrthoDB" id="4509087at2759"/>
<feature type="region of interest" description="Disordered" evidence="1">
    <location>
        <begin position="175"/>
        <end position="201"/>
    </location>
</feature>
<reference evidence="2 3" key="1">
    <citation type="submission" date="2018-02" db="EMBL/GenBank/DDBJ databases">
        <title>The genomes of Aspergillus section Nigri reveals drivers in fungal speciation.</title>
        <authorList>
            <consortium name="DOE Joint Genome Institute"/>
            <person name="Vesth T.C."/>
            <person name="Nybo J."/>
            <person name="Theobald S."/>
            <person name="Brandl J."/>
            <person name="Frisvad J.C."/>
            <person name="Nielsen K.F."/>
            <person name="Lyhne E.K."/>
            <person name="Kogle M.E."/>
            <person name="Kuo A."/>
            <person name="Riley R."/>
            <person name="Clum A."/>
            <person name="Nolan M."/>
            <person name="Lipzen A."/>
            <person name="Salamov A."/>
            <person name="Henrissat B."/>
            <person name="Wiebenga A."/>
            <person name="De vries R.P."/>
            <person name="Grigoriev I.V."/>
            <person name="Mortensen U.H."/>
            <person name="Andersen M.R."/>
            <person name="Baker S.E."/>
        </authorList>
    </citation>
    <scope>NUCLEOTIDE SEQUENCE [LARGE SCALE GENOMIC DNA]</scope>
    <source>
        <strain evidence="2 3">CBS 313.89</strain>
    </source>
</reference>
<dbReference type="GeneID" id="63866829"/>
<name>A0A8G1RZQ1_9EURO</name>
<feature type="compositionally biased region" description="Low complexity" evidence="1">
    <location>
        <begin position="180"/>
        <end position="198"/>
    </location>
</feature>
<proteinExistence type="predicted"/>
<evidence type="ECO:0000313" key="3">
    <source>
        <dbReference type="Proteomes" id="UP000249789"/>
    </source>
</evidence>
<evidence type="ECO:0000313" key="2">
    <source>
        <dbReference type="EMBL" id="RAK81747.1"/>
    </source>
</evidence>
<dbReference type="RefSeq" id="XP_040805757.1">
    <property type="nucleotide sequence ID" value="XM_040949495.1"/>
</dbReference>
<dbReference type="AlphaFoldDB" id="A0A8G1RZQ1"/>
<feature type="region of interest" description="Disordered" evidence="1">
    <location>
        <begin position="222"/>
        <end position="243"/>
    </location>
</feature>
<dbReference type="CDD" id="cd14688">
    <property type="entry name" value="bZIP_YAP"/>
    <property type="match status" value="1"/>
</dbReference>
<evidence type="ECO:0008006" key="4">
    <source>
        <dbReference type="Google" id="ProtNLM"/>
    </source>
</evidence>
<gene>
    <name evidence="2" type="ORF">BO72DRAFT_513926</name>
</gene>
<organism evidence="2 3">
    <name type="scientific">Aspergillus fijiensis CBS 313.89</name>
    <dbReference type="NCBI Taxonomy" id="1448319"/>
    <lineage>
        <taxon>Eukaryota</taxon>
        <taxon>Fungi</taxon>
        <taxon>Dikarya</taxon>
        <taxon>Ascomycota</taxon>
        <taxon>Pezizomycotina</taxon>
        <taxon>Eurotiomycetes</taxon>
        <taxon>Eurotiomycetidae</taxon>
        <taxon>Eurotiales</taxon>
        <taxon>Aspergillaceae</taxon>
        <taxon>Aspergillus</taxon>
    </lineage>
</organism>
<feature type="compositionally biased region" description="Polar residues" evidence="1">
    <location>
        <begin position="51"/>
        <end position="61"/>
    </location>
</feature>
<protein>
    <recommendedName>
        <fullName evidence="4">BZIP domain-containing protein</fullName>
    </recommendedName>
</protein>
<feature type="region of interest" description="Disordered" evidence="1">
    <location>
        <begin position="31"/>
        <end position="121"/>
    </location>
</feature>
<dbReference type="Proteomes" id="UP000249789">
    <property type="component" value="Unassembled WGS sequence"/>
</dbReference>
<feature type="compositionally biased region" description="Basic and acidic residues" evidence="1">
    <location>
        <begin position="93"/>
        <end position="111"/>
    </location>
</feature>
<dbReference type="PANTHER" id="PTHR40618:SF1">
    <property type="entry name" value="B-ZIP TRANSCRIPTION FACTOR (EUROFUNG)"/>
    <property type="match status" value="1"/>
</dbReference>
<dbReference type="InterPro" id="IPR046347">
    <property type="entry name" value="bZIP_sf"/>
</dbReference>
<dbReference type="SUPFAM" id="SSF57959">
    <property type="entry name" value="Leucine zipper domain"/>
    <property type="match status" value="1"/>
</dbReference>